<accession>A0ACB9EVG1</accession>
<comment type="caution">
    <text evidence="1">The sequence shown here is derived from an EMBL/GenBank/DDBJ whole genome shotgun (WGS) entry which is preliminary data.</text>
</comment>
<reference evidence="1 2" key="2">
    <citation type="journal article" date="2022" name="Mol. Ecol. Resour.">
        <title>The genomes of chicory, endive, great burdock and yacon provide insights into Asteraceae paleo-polyploidization history and plant inulin production.</title>
        <authorList>
            <person name="Fan W."/>
            <person name="Wang S."/>
            <person name="Wang H."/>
            <person name="Wang A."/>
            <person name="Jiang F."/>
            <person name="Liu H."/>
            <person name="Zhao H."/>
            <person name="Xu D."/>
            <person name="Zhang Y."/>
        </authorList>
    </citation>
    <scope>NUCLEOTIDE SEQUENCE [LARGE SCALE GENOMIC DNA]</scope>
    <source>
        <strain evidence="2">cv. Yunnan</strain>
        <tissue evidence="1">Leaves</tissue>
    </source>
</reference>
<dbReference type="Proteomes" id="UP001056120">
    <property type="component" value="Linkage Group LG17"/>
</dbReference>
<gene>
    <name evidence="1" type="ORF">L1987_53460</name>
</gene>
<protein>
    <submittedName>
        <fullName evidence="1">Uncharacterized protein</fullName>
    </submittedName>
</protein>
<keyword evidence="2" id="KW-1185">Reference proteome</keyword>
<evidence type="ECO:0000313" key="1">
    <source>
        <dbReference type="EMBL" id="KAI3763014.1"/>
    </source>
</evidence>
<organism evidence="1 2">
    <name type="scientific">Smallanthus sonchifolius</name>
    <dbReference type="NCBI Taxonomy" id="185202"/>
    <lineage>
        <taxon>Eukaryota</taxon>
        <taxon>Viridiplantae</taxon>
        <taxon>Streptophyta</taxon>
        <taxon>Embryophyta</taxon>
        <taxon>Tracheophyta</taxon>
        <taxon>Spermatophyta</taxon>
        <taxon>Magnoliopsida</taxon>
        <taxon>eudicotyledons</taxon>
        <taxon>Gunneridae</taxon>
        <taxon>Pentapetalae</taxon>
        <taxon>asterids</taxon>
        <taxon>campanulids</taxon>
        <taxon>Asterales</taxon>
        <taxon>Asteraceae</taxon>
        <taxon>Asteroideae</taxon>
        <taxon>Heliantheae alliance</taxon>
        <taxon>Millerieae</taxon>
        <taxon>Smallanthus</taxon>
    </lineage>
</organism>
<evidence type="ECO:0000313" key="2">
    <source>
        <dbReference type="Proteomes" id="UP001056120"/>
    </source>
</evidence>
<name>A0ACB9EVG1_9ASTR</name>
<dbReference type="EMBL" id="CM042034">
    <property type="protein sequence ID" value="KAI3763014.1"/>
    <property type="molecule type" value="Genomic_DNA"/>
</dbReference>
<proteinExistence type="predicted"/>
<sequence>MRSTVLSPSILTLPFIPPSIYTTTITHPSFRYLTYRQPLPPPSVHQASPLTDHDASFRRKQTAMITVHMPHSYLYVFFSLRFLPISLQSVAVAINLDFSSICRHNHHTLPNVQIFRFDFNPDSLQSNHHGAHPPRLSDFIYSVSNPRLQNRIKKEDGDGAIFAVNGFLIRDVLNHAYGGVLSAGAVRERIIRAFLVEEQKIVKKVLKIQKSKKILPPRPRFPTFLQFCICDQVSELFYVPVVLLCHQQTWLTVLGFLFGV</sequence>
<reference evidence="2" key="1">
    <citation type="journal article" date="2022" name="Mol. Ecol. Resour.">
        <title>The genomes of chicory, endive, great burdock and yacon provide insights into Asteraceae palaeo-polyploidization history and plant inulin production.</title>
        <authorList>
            <person name="Fan W."/>
            <person name="Wang S."/>
            <person name="Wang H."/>
            <person name="Wang A."/>
            <person name="Jiang F."/>
            <person name="Liu H."/>
            <person name="Zhao H."/>
            <person name="Xu D."/>
            <person name="Zhang Y."/>
        </authorList>
    </citation>
    <scope>NUCLEOTIDE SEQUENCE [LARGE SCALE GENOMIC DNA]</scope>
    <source>
        <strain evidence="2">cv. Yunnan</strain>
    </source>
</reference>